<accession>A0A6I6JZR9</accession>
<dbReference type="Pfam" id="PF17678">
    <property type="entry name" value="Glyco_hydro_92N"/>
    <property type="match status" value="1"/>
</dbReference>
<dbReference type="PROSITE" id="PS51257">
    <property type="entry name" value="PROKAR_LIPOPROTEIN"/>
    <property type="match status" value="1"/>
</dbReference>
<dbReference type="Gene3D" id="1.20.1610.10">
    <property type="entry name" value="alpha-1,2-mannosidases domains"/>
    <property type="match status" value="1"/>
</dbReference>
<dbReference type="Pfam" id="PF07691">
    <property type="entry name" value="PA14"/>
    <property type="match status" value="1"/>
</dbReference>
<keyword evidence="6" id="KW-1185">Reference proteome</keyword>
<dbReference type="Gene3D" id="1.20.1050.60">
    <property type="entry name" value="alpha-1,2-mannosidase"/>
    <property type="match status" value="1"/>
</dbReference>
<name>A0A6I6JZR9_9BACT</name>
<dbReference type="PROSITE" id="PS51820">
    <property type="entry name" value="PA14"/>
    <property type="match status" value="1"/>
</dbReference>
<evidence type="ECO:0000313" key="5">
    <source>
        <dbReference type="EMBL" id="QGY46809.1"/>
    </source>
</evidence>
<dbReference type="Pfam" id="PF13290">
    <property type="entry name" value="CHB_HEX_C_1"/>
    <property type="match status" value="1"/>
</dbReference>
<dbReference type="InterPro" id="IPR059177">
    <property type="entry name" value="GH29D-like_dom"/>
</dbReference>
<dbReference type="GO" id="GO:0005975">
    <property type="term" value="P:carbohydrate metabolic process"/>
    <property type="evidence" value="ECO:0007669"/>
    <property type="project" value="InterPro"/>
</dbReference>
<protein>
    <submittedName>
        <fullName evidence="5">Glycoside hydrolase family 92 protein</fullName>
    </submittedName>
</protein>
<dbReference type="SUPFAM" id="SSF56988">
    <property type="entry name" value="Anthrax protective antigen"/>
    <property type="match status" value="1"/>
</dbReference>
<evidence type="ECO:0000259" key="4">
    <source>
        <dbReference type="PROSITE" id="PS51820"/>
    </source>
</evidence>
<sequence>MIFLPRIMNFTKLTNLVLICIFFFSCGTAKLKQNDYTVLVDPMIGTGGHGHTFPGATLPFGMVQVSPDTRREDWDGSSGYHYSDKTIMGFSQTHLSGTGAPEYCDVLFMPTVGEVQILPGDENDSKTGYRSAFSHKNEKASPGYYSVLLDDYNVLAEMTSTTRSSMQRYTFPQSNSANIIIDLKNRDHVLTSNIEIISDTEIQGLRKSRRWATEQFVYFYAKFSKPFRTYGIALNDTIVDGIKKSNGQNIRAFVQFDTKKDEQILVKVGISAVDIEGAKKNLEAENPGWDFEKVVDKAKEEWNTFLSKIEVEGGTEKERRIFYSGLYHTAIAPNIFMDVDRRYRGVDHQIHKAEGFDNYTVFSLWDTFRANMPLYTIIDPARYNEWIKTFLEMYRIGGRLPQWELAGNYTGVMIGYHTHSVILDGYKKGIRDFDAELALEAMKKRVESIPYFNDLGFIPADKVGGSVSMTMEYAYNEWAVAHMAKSLNKEDDFQDYIYRSQFYRNLFDSSTGFMRPKNSDGSWITPFDPAEGSEHFVEGNSYQYSLFAPQDINGLIDLIGGDEKFIAWMDTLFTKESIHDEGAIDATGLIGQYAHGNEPSHHMAYLYNYAGAPWKTQSMVRRILDTMYDDKPNGLSGNEDCGQMSAWYILSAMGFYQVCPGTPDYVIGSPVFDKVTIHLENGKDFIILAKNISAENKYVQAVSLDGNPYTKSWFTHNDILNGSKLVFEMGASPNKNWGAASEDRPVSEDYKTAVELPFATTNDEYFLHEASVTLGCNDKDAKIYYTTDGSRPTNKSNLYSSPVEVYETTNLRFASYKDGILPSAPVSVKLSKLEFEDYKNYEGEKIFRKGIEYKYYHAHVMEENDLEKLIPLETGIIQNFTIKQRKREDYFGYIYSGYLHVSKDGIYTFSIKVNDKCTLYLDGKEFLRGGFKTIALRKGKYKIDEKYFQLGAKKFNIISWQGPDFEMQEIPAGVLFH</sequence>
<comment type="subunit">
    <text evidence="2">Monomer.</text>
</comment>
<gene>
    <name evidence="5" type="ORF">GM418_25070</name>
</gene>
<dbReference type="PANTHER" id="PTHR12143">
    <property type="entry name" value="PEPTIDE N-GLYCANASE PNGASE -RELATED"/>
    <property type="match status" value="1"/>
</dbReference>
<evidence type="ECO:0000256" key="3">
    <source>
        <dbReference type="ARBA" id="ARBA00022837"/>
    </source>
</evidence>
<dbReference type="Gene3D" id="2.70.98.10">
    <property type="match status" value="1"/>
</dbReference>
<dbReference type="GO" id="GO:0006516">
    <property type="term" value="P:glycoprotein catabolic process"/>
    <property type="evidence" value="ECO:0007669"/>
    <property type="project" value="TreeGrafter"/>
</dbReference>
<dbReference type="AlphaFoldDB" id="A0A6I6JZR9"/>
<dbReference type="InterPro" id="IPR008928">
    <property type="entry name" value="6-hairpin_glycosidase_sf"/>
</dbReference>
<dbReference type="SMART" id="SM00758">
    <property type="entry name" value="PA14"/>
    <property type="match status" value="1"/>
</dbReference>
<dbReference type="Proteomes" id="UP000428260">
    <property type="component" value="Chromosome"/>
</dbReference>
<dbReference type="EMBL" id="CP046401">
    <property type="protein sequence ID" value="QGY46809.1"/>
    <property type="molecule type" value="Genomic_DNA"/>
</dbReference>
<keyword evidence="3" id="KW-0106">Calcium</keyword>
<reference evidence="5 6" key="1">
    <citation type="submission" date="2019-11" db="EMBL/GenBank/DDBJ databases">
        <authorList>
            <person name="Zheng R.K."/>
            <person name="Sun C.M."/>
        </authorList>
    </citation>
    <scope>NUCLEOTIDE SEQUENCE [LARGE SCALE GENOMIC DNA]</scope>
    <source>
        <strain evidence="5 6">WC007</strain>
    </source>
</reference>
<dbReference type="KEGG" id="mcos:GM418_25070"/>
<proteinExistence type="predicted"/>
<comment type="cofactor">
    <cofactor evidence="1">
        <name>Ca(2+)</name>
        <dbReference type="ChEBI" id="CHEBI:29108"/>
    </cofactor>
</comment>
<keyword evidence="5" id="KW-0378">Hydrolase</keyword>
<organism evidence="5 6">
    <name type="scientific">Maribellus comscasis</name>
    <dbReference type="NCBI Taxonomy" id="2681766"/>
    <lineage>
        <taxon>Bacteria</taxon>
        <taxon>Pseudomonadati</taxon>
        <taxon>Bacteroidota</taxon>
        <taxon>Bacteroidia</taxon>
        <taxon>Marinilabiliales</taxon>
        <taxon>Prolixibacteraceae</taxon>
        <taxon>Maribellus</taxon>
    </lineage>
</organism>
<dbReference type="Gene3D" id="3.90.182.10">
    <property type="entry name" value="Toxin - Anthrax Protective Antigen,domain 1"/>
    <property type="match status" value="1"/>
</dbReference>
<dbReference type="SUPFAM" id="SSF48208">
    <property type="entry name" value="Six-hairpin glycosidases"/>
    <property type="match status" value="1"/>
</dbReference>
<dbReference type="Gene3D" id="3.30.2080.10">
    <property type="entry name" value="GH92 mannosidase domain"/>
    <property type="match status" value="1"/>
</dbReference>
<dbReference type="InterPro" id="IPR011658">
    <property type="entry name" value="PA14_dom"/>
</dbReference>
<dbReference type="GO" id="GO:0005829">
    <property type="term" value="C:cytosol"/>
    <property type="evidence" value="ECO:0007669"/>
    <property type="project" value="TreeGrafter"/>
</dbReference>
<evidence type="ECO:0000256" key="1">
    <source>
        <dbReference type="ARBA" id="ARBA00001913"/>
    </source>
</evidence>
<dbReference type="InterPro" id="IPR041371">
    <property type="entry name" value="GH92_N"/>
</dbReference>
<feature type="domain" description="PA14" evidence="4">
    <location>
        <begin position="846"/>
        <end position="977"/>
    </location>
</feature>
<dbReference type="GO" id="GO:0000224">
    <property type="term" value="F:peptide-N4-(N-acetyl-beta-glucosaminyl)asparagine amidase activity"/>
    <property type="evidence" value="ECO:0007669"/>
    <property type="project" value="TreeGrafter"/>
</dbReference>
<dbReference type="InterPro" id="IPR050883">
    <property type="entry name" value="PNGase"/>
</dbReference>
<evidence type="ECO:0000256" key="2">
    <source>
        <dbReference type="ARBA" id="ARBA00011245"/>
    </source>
</evidence>
<dbReference type="GO" id="GO:0030246">
    <property type="term" value="F:carbohydrate binding"/>
    <property type="evidence" value="ECO:0007669"/>
    <property type="project" value="InterPro"/>
</dbReference>
<dbReference type="InterPro" id="IPR012939">
    <property type="entry name" value="Glyco_hydro_92"/>
</dbReference>
<dbReference type="InterPro" id="IPR014718">
    <property type="entry name" value="GH-type_carb-bd"/>
</dbReference>
<dbReference type="FunFam" id="3.30.2080.10:FF:000001">
    <property type="entry name" value="Alpha-1,2-mannosidase subfamily"/>
    <property type="match status" value="1"/>
</dbReference>
<dbReference type="InterPro" id="IPR037524">
    <property type="entry name" value="PA14/GLEYA"/>
</dbReference>
<dbReference type="InterPro" id="IPR005887">
    <property type="entry name" value="GH92_a_mannosidase_put"/>
</dbReference>
<dbReference type="Pfam" id="PF07971">
    <property type="entry name" value="Glyco_hydro_92"/>
    <property type="match status" value="1"/>
</dbReference>
<evidence type="ECO:0000313" key="6">
    <source>
        <dbReference type="Proteomes" id="UP000428260"/>
    </source>
</evidence>
<dbReference type="NCBIfam" id="TIGR01180">
    <property type="entry name" value="aman2_put"/>
    <property type="match status" value="1"/>
</dbReference>
<dbReference type="PANTHER" id="PTHR12143:SF39">
    <property type="entry name" value="SECRETED PROTEIN"/>
    <property type="match status" value="1"/>
</dbReference>